<sequence length="51" mass="5966">MIKNTRQLMNEITPNTADNIAARKTDEEFEKSMVEGQQRQKPMKIRAIFRG</sequence>
<evidence type="ECO:0000313" key="2">
    <source>
        <dbReference type="Proteomes" id="UP000664477"/>
    </source>
</evidence>
<comment type="caution">
    <text evidence="1">The sequence shown here is derived from an EMBL/GenBank/DDBJ whole genome shotgun (WGS) entry which is preliminary data.</text>
</comment>
<reference evidence="1" key="1">
    <citation type="submission" date="2021-03" db="EMBL/GenBank/DDBJ databases">
        <title>Molecular epidemiology and mechanisms of colistin and carbapenem resistance in Enterobacteriaceae from clinical isolates, the environment and porcine samples in Pretoria, South Africa.</title>
        <authorList>
            <person name="Bogoshi D."/>
            <person name="Mbelle N.M."/>
            <person name="Naidoo V."/>
            <person name="Osei Sekyere J."/>
        </authorList>
    </citation>
    <scope>NUCLEOTIDE SEQUENCE</scope>
    <source>
        <strain evidence="1">C052</strain>
    </source>
</reference>
<proteinExistence type="predicted"/>
<dbReference type="AlphaFoldDB" id="A0A939NBI9"/>
<name>A0A939NBI9_PRORE</name>
<protein>
    <submittedName>
        <fullName evidence="1">Uncharacterized protein</fullName>
    </submittedName>
</protein>
<dbReference type="Proteomes" id="UP000664477">
    <property type="component" value="Unassembled WGS sequence"/>
</dbReference>
<organism evidence="1 2">
    <name type="scientific">Providencia rettgeri</name>
    <dbReference type="NCBI Taxonomy" id="587"/>
    <lineage>
        <taxon>Bacteria</taxon>
        <taxon>Pseudomonadati</taxon>
        <taxon>Pseudomonadota</taxon>
        <taxon>Gammaproteobacteria</taxon>
        <taxon>Enterobacterales</taxon>
        <taxon>Morganellaceae</taxon>
        <taxon>Providencia</taxon>
    </lineage>
</organism>
<dbReference type="EMBL" id="JAGETQ010000017">
    <property type="protein sequence ID" value="MBO1916006.1"/>
    <property type="molecule type" value="Genomic_DNA"/>
</dbReference>
<gene>
    <name evidence="1" type="ORF">J4727_05395</name>
</gene>
<accession>A0A939NBI9</accession>
<evidence type="ECO:0000313" key="1">
    <source>
        <dbReference type="EMBL" id="MBO1916006.1"/>
    </source>
</evidence>